<proteinExistence type="inferred from homology"/>
<dbReference type="InterPro" id="IPR052704">
    <property type="entry name" value="ECF_Sigma-70_Domain"/>
</dbReference>
<dbReference type="InterPro" id="IPR007627">
    <property type="entry name" value="RNA_pol_sigma70_r2"/>
</dbReference>
<evidence type="ECO:0000256" key="2">
    <source>
        <dbReference type="ARBA" id="ARBA00011344"/>
    </source>
</evidence>
<comment type="caution">
    <text evidence="8">The sequence shown here is derived from an EMBL/GenBank/DDBJ whole genome shotgun (WGS) entry which is preliminary data.</text>
</comment>
<dbReference type="InterPro" id="IPR036388">
    <property type="entry name" value="WH-like_DNA-bd_sf"/>
</dbReference>
<dbReference type="InterPro" id="IPR013325">
    <property type="entry name" value="RNA_pol_sigma_r2"/>
</dbReference>
<dbReference type="InterPro" id="IPR032710">
    <property type="entry name" value="NTF2-like_dom_sf"/>
</dbReference>
<dbReference type="Gene3D" id="1.10.1740.10">
    <property type="match status" value="1"/>
</dbReference>
<evidence type="ECO:0000259" key="6">
    <source>
        <dbReference type="Pfam" id="PF04542"/>
    </source>
</evidence>
<dbReference type="NCBIfam" id="NF007214">
    <property type="entry name" value="PRK09636.1"/>
    <property type="match status" value="1"/>
</dbReference>
<comment type="similarity">
    <text evidence="1">Belongs to the sigma-70 factor family. ECF subfamily.</text>
</comment>
<gene>
    <name evidence="8" type="ORF">P5G59_06515</name>
</gene>
<evidence type="ECO:0000256" key="3">
    <source>
        <dbReference type="ARBA" id="ARBA00023015"/>
    </source>
</evidence>
<dbReference type="RefSeq" id="WP_301217139.1">
    <property type="nucleotide sequence ID" value="NZ_JAROCB010000002.1"/>
</dbReference>
<name>A0ABT8IVD8_9MICO</name>
<feature type="domain" description="RNA polymerase sigma-70 region 2" evidence="6">
    <location>
        <begin position="19"/>
        <end position="81"/>
    </location>
</feature>
<feature type="domain" description="RNA polymerase sigma factor 70 region 4 type 2" evidence="7">
    <location>
        <begin position="115"/>
        <end position="166"/>
    </location>
</feature>
<dbReference type="SUPFAM" id="SSF88946">
    <property type="entry name" value="Sigma2 domain of RNA polymerase sigma factors"/>
    <property type="match status" value="1"/>
</dbReference>
<evidence type="ECO:0000256" key="1">
    <source>
        <dbReference type="ARBA" id="ARBA00010641"/>
    </source>
</evidence>
<accession>A0ABT8IVD8</accession>
<dbReference type="NCBIfam" id="TIGR02957">
    <property type="entry name" value="SigX4"/>
    <property type="match status" value="1"/>
</dbReference>
<organism evidence="8 9">
    <name type="scientific">Leifsonia virtsii</name>
    <dbReference type="NCBI Taxonomy" id="3035915"/>
    <lineage>
        <taxon>Bacteria</taxon>
        <taxon>Bacillati</taxon>
        <taxon>Actinomycetota</taxon>
        <taxon>Actinomycetes</taxon>
        <taxon>Micrococcales</taxon>
        <taxon>Microbacteriaceae</taxon>
        <taxon>Leifsonia</taxon>
    </lineage>
</organism>
<dbReference type="InterPro" id="IPR013324">
    <property type="entry name" value="RNA_pol_sigma_r3/r4-like"/>
</dbReference>
<keyword evidence="9" id="KW-1185">Reference proteome</keyword>
<evidence type="ECO:0000256" key="4">
    <source>
        <dbReference type="ARBA" id="ARBA00023082"/>
    </source>
</evidence>
<dbReference type="PANTHER" id="PTHR30173">
    <property type="entry name" value="SIGMA 19 FACTOR"/>
    <property type="match status" value="1"/>
</dbReference>
<dbReference type="Pfam" id="PF04542">
    <property type="entry name" value="Sigma70_r2"/>
    <property type="match status" value="1"/>
</dbReference>
<protein>
    <submittedName>
        <fullName evidence="8">RNA polymerase sigma-70 factor</fullName>
    </submittedName>
</protein>
<keyword evidence="3" id="KW-0805">Transcription regulation</keyword>
<dbReference type="Gene3D" id="3.10.450.50">
    <property type="match status" value="1"/>
</dbReference>
<dbReference type="InterPro" id="IPR013249">
    <property type="entry name" value="RNA_pol_sigma70_r4_t2"/>
</dbReference>
<dbReference type="SUPFAM" id="SSF88659">
    <property type="entry name" value="Sigma3 and sigma4 domains of RNA polymerase sigma factors"/>
    <property type="match status" value="1"/>
</dbReference>
<keyword evidence="4" id="KW-0731">Sigma factor</keyword>
<keyword evidence="5" id="KW-0804">Transcription</keyword>
<dbReference type="Gene3D" id="1.10.10.10">
    <property type="entry name" value="Winged helix-like DNA-binding domain superfamily/Winged helix DNA-binding domain"/>
    <property type="match status" value="1"/>
</dbReference>
<comment type="subunit">
    <text evidence="2">Interacts transiently with the RNA polymerase catalytic core formed by RpoA, RpoB, RpoC and RpoZ (2 alpha, 1 beta, 1 beta' and 1 omega subunit) to form the RNA polymerase holoenzyme that can initiate transcription.</text>
</comment>
<dbReference type="NCBIfam" id="TIGR02937">
    <property type="entry name" value="sigma70-ECF"/>
    <property type="match status" value="1"/>
</dbReference>
<sequence>MPGRAPEHEDLDTAATEFAAVRPRLFGIAYRMLGTVADAEDIVQDTWERWQRTDRSVVREPAAFLATTATRLAINHATSARARRESYVGPWLPEPVDTSADPALGAERGEALEFAVLVLLEKLTPTERAAYVLREAFDYPYAQIAEVVQGSEASARQLVSRARKHLAEERDVHEVGHTEQRRMLDAFLEAAQSGDIAELEKLFAADIVSYSDGGGLARASRIPVFTRETVAKYVHAFHTRFWDGTVHVVEANGAPAAVLVRDGAVVAFIALDVTEAGIRRLQWVLNPEKLERLPVPA</sequence>
<evidence type="ECO:0000259" key="7">
    <source>
        <dbReference type="Pfam" id="PF08281"/>
    </source>
</evidence>
<dbReference type="EMBL" id="JAROCB010000002">
    <property type="protein sequence ID" value="MDN4596784.1"/>
    <property type="molecule type" value="Genomic_DNA"/>
</dbReference>
<evidence type="ECO:0000313" key="9">
    <source>
        <dbReference type="Proteomes" id="UP001174210"/>
    </source>
</evidence>
<dbReference type="Proteomes" id="UP001174210">
    <property type="component" value="Unassembled WGS sequence"/>
</dbReference>
<reference evidence="8" key="1">
    <citation type="submission" date="2023-03" db="EMBL/GenBank/DDBJ databases">
        <title>MT1 and MT2 Draft Genomes of Novel Species.</title>
        <authorList>
            <person name="Venkateswaran K."/>
        </authorList>
    </citation>
    <scope>NUCLEOTIDE SEQUENCE</scope>
    <source>
        <strain evidence="8">F6_8S_P_1A</strain>
    </source>
</reference>
<evidence type="ECO:0000313" key="8">
    <source>
        <dbReference type="EMBL" id="MDN4596784.1"/>
    </source>
</evidence>
<dbReference type="SUPFAM" id="SSF54427">
    <property type="entry name" value="NTF2-like"/>
    <property type="match status" value="1"/>
</dbReference>
<dbReference type="PANTHER" id="PTHR30173:SF36">
    <property type="entry name" value="ECF RNA POLYMERASE SIGMA FACTOR SIGJ"/>
    <property type="match status" value="1"/>
</dbReference>
<dbReference type="InterPro" id="IPR014284">
    <property type="entry name" value="RNA_pol_sigma-70_dom"/>
</dbReference>
<evidence type="ECO:0000256" key="5">
    <source>
        <dbReference type="ARBA" id="ARBA00023163"/>
    </source>
</evidence>
<dbReference type="InterPro" id="IPR014303">
    <property type="entry name" value="RNA_pol_sigma-70_ECF"/>
</dbReference>
<dbReference type="Pfam" id="PF08281">
    <property type="entry name" value="Sigma70_r4_2"/>
    <property type="match status" value="1"/>
</dbReference>